<name>A0A840BDN8_9RHOO</name>
<protein>
    <submittedName>
        <fullName evidence="1">Uncharacterized protein</fullName>
    </submittedName>
</protein>
<proteinExistence type="predicted"/>
<accession>A0A840BDN8</accession>
<dbReference type="EMBL" id="JACIET010000001">
    <property type="protein sequence ID" value="MBB4010813.1"/>
    <property type="molecule type" value="Genomic_DNA"/>
</dbReference>
<gene>
    <name evidence="1" type="ORF">GGR36_000121</name>
</gene>
<comment type="caution">
    <text evidence="1">The sequence shown here is derived from an EMBL/GenBank/DDBJ whole genome shotgun (WGS) entry which is preliminary data.</text>
</comment>
<reference evidence="1 2" key="1">
    <citation type="submission" date="2020-08" db="EMBL/GenBank/DDBJ databases">
        <title>Genomic Encyclopedia of Type Strains, Phase IV (KMG-IV): sequencing the most valuable type-strain genomes for metagenomic binning, comparative biology and taxonomic classification.</title>
        <authorList>
            <person name="Goeker M."/>
        </authorList>
    </citation>
    <scope>NUCLEOTIDE SEQUENCE [LARGE SCALE GENOMIC DNA]</scope>
    <source>
        <strain evidence="1 2">DSM 106739</strain>
    </source>
</reference>
<evidence type="ECO:0000313" key="2">
    <source>
        <dbReference type="Proteomes" id="UP000561045"/>
    </source>
</evidence>
<organism evidence="1 2">
    <name type="scientific">Niveibacterium umoris</name>
    <dbReference type="NCBI Taxonomy" id="1193620"/>
    <lineage>
        <taxon>Bacteria</taxon>
        <taxon>Pseudomonadati</taxon>
        <taxon>Pseudomonadota</taxon>
        <taxon>Betaproteobacteria</taxon>
        <taxon>Rhodocyclales</taxon>
        <taxon>Rhodocyclaceae</taxon>
        <taxon>Niveibacterium</taxon>
    </lineage>
</organism>
<sequence length="68" mass="7434">MNTPQILSAGARVRILRSPPLTSPLGAQAQRLGTLVRPNRFGGWYVAVDRHGKAPLLALAWPHEIEPL</sequence>
<dbReference type="Proteomes" id="UP000561045">
    <property type="component" value="Unassembled WGS sequence"/>
</dbReference>
<dbReference type="AlphaFoldDB" id="A0A840BDN8"/>
<evidence type="ECO:0000313" key="1">
    <source>
        <dbReference type="EMBL" id="MBB4010813.1"/>
    </source>
</evidence>
<keyword evidence="2" id="KW-1185">Reference proteome</keyword>
<dbReference type="RefSeq" id="WP_183630765.1">
    <property type="nucleotide sequence ID" value="NZ_BAABLE010000011.1"/>
</dbReference>